<evidence type="ECO:0000313" key="4">
    <source>
        <dbReference type="EMBL" id="AXG97842.1"/>
    </source>
</evidence>
<reference evidence="4 5" key="1">
    <citation type="submission" date="2018-07" db="EMBL/GenBank/DDBJ databases">
        <title>Complete Genome and Methylome Analysis of Deinococcus wulumuqiensis NEB 479.</title>
        <authorList>
            <person name="Fomenkov A."/>
            <person name="Luyten Y."/>
            <person name="Vincze T."/>
            <person name="Anton B.P."/>
            <person name="Clark T."/>
            <person name="Roberts R.J."/>
            <person name="Morgan R.D."/>
        </authorList>
    </citation>
    <scope>NUCLEOTIDE SEQUENCE [LARGE SCALE GENOMIC DNA]</scope>
    <source>
        <strain evidence="4 5">NEB 479</strain>
    </source>
</reference>
<name>A0A345IDS0_9DEIO</name>
<dbReference type="CDD" id="cd05379">
    <property type="entry name" value="CAP_bacterial"/>
    <property type="match status" value="1"/>
</dbReference>
<evidence type="ECO:0000256" key="1">
    <source>
        <dbReference type="SAM" id="MobiDB-lite"/>
    </source>
</evidence>
<dbReference type="PANTHER" id="PTHR31157">
    <property type="entry name" value="SCP DOMAIN-CONTAINING PROTEIN"/>
    <property type="match status" value="1"/>
</dbReference>
<evidence type="ECO:0000256" key="2">
    <source>
        <dbReference type="SAM" id="SignalP"/>
    </source>
</evidence>
<evidence type="ECO:0000259" key="3">
    <source>
        <dbReference type="Pfam" id="PF00188"/>
    </source>
</evidence>
<protein>
    <submittedName>
        <fullName evidence="4">CAP domain-containing protein</fullName>
    </submittedName>
</protein>
<proteinExistence type="predicted"/>
<evidence type="ECO:0000313" key="5">
    <source>
        <dbReference type="Proteomes" id="UP000253744"/>
    </source>
</evidence>
<gene>
    <name evidence="4" type="ORF">DVJ83_00125</name>
</gene>
<dbReference type="PROSITE" id="PS51257">
    <property type="entry name" value="PROKAR_LIPOPROTEIN"/>
    <property type="match status" value="1"/>
</dbReference>
<accession>A0A345IDS0</accession>
<dbReference type="InterPro" id="IPR035940">
    <property type="entry name" value="CAP_sf"/>
</dbReference>
<dbReference type="Gene3D" id="3.40.33.10">
    <property type="entry name" value="CAP"/>
    <property type="match status" value="1"/>
</dbReference>
<dbReference type="EMBL" id="CP031158">
    <property type="protein sequence ID" value="AXG97842.1"/>
    <property type="molecule type" value="Genomic_DNA"/>
</dbReference>
<dbReference type="AlphaFoldDB" id="A0A345IDS0"/>
<dbReference type="PANTHER" id="PTHR31157:SF1">
    <property type="entry name" value="SCP DOMAIN-CONTAINING PROTEIN"/>
    <property type="match status" value="1"/>
</dbReference>
<sequence>MPLMTHKFLPLLLAPVLLLASCGGTPAPSAPSGPIAVGSTSATNSPVRTPHDSGAQTRSAEEQSVFEQLNAARAQGRTCGGRYMPAAPAVTWNGYLAAAAKAHAKDMADQGYFAHTSPSGSTMKQRAEQSGYTGWQELGENIAAGYTVHDVIQGWLDSPNHCQTLMDPKLKEVGMSYLYQPGSKFGTYWVQDFGTR</sequence>
<feature type="domain" description="SCP" evidence="3">
    <location>
        <begin position="86"/>
        <end position="193"/>
    </location>
</feature>
<keyword evidence="2" id="KW-0732">Signal</keyword>
<dbReference type="Proteomes" id="UP000253744">
    <property type="component" value="Chromosome"/>
</dbReference>
<feature type="chain" id="PRO_5016717292" evidence="2">
    <location>
        <begin position="21"/>
        <end position="196"/>
    </location>
</feature>
<dbReference type="InterPro" id="IPR014044">
    <property type="entry name" value="CAP_dom"/>
</dbReference>
<dbReference type="KEGG" id="dwu:DVJ83_00125"/>
<feature type="region of interest" description="Disordered" evidence="1">
    <location>
        <begin position="29"/>
        <end position="60"/>
    </location>
</feature>
<organism evidence="4 5">
    <name type="scientific">Deinococcus wulumuqiensis</name>
    <dbReference type="NCBI Taxonomy" id="980427"/>
    <lineage>
        <taxon>Bacteria</taxon>
        <taxon>Thermotogati</taxon>
        <taxon>Deinococcota</taxon>
        <taxon>Deinococci</taxon>
        <taxon>Deinococcales</taxon>
        <taxon>Deinococcaceae</taxon>
        <taxon>Deinococcus</taxon>
    </lineage>
</organism>
<dbReference type="SUPFAM" id="SSF55797">
    <property type="entry name" value="PR-1-like"/>
    <property type="match status" value="1"/>
</dbReference>
<feature type="signal peptide" evidence="2">
    <location>
        <begin position="1"/>
        <end position="20"/>
    </location>
</feature>
<feature type="compositionally biased region" description="Low complexity" evidence="1">
    <location>
        <begin position="29"/>
        <end position="39"/>
    </location>
</feature>
<dbReference type="Pfam" id="PF00188">
    <property type="entry name" value="CAP"/>
    <property type="match status" value="1"/>
</dbReference>